<keyword evidence="3" id="KW-1185">Reference proteome</keyword>
<organism evidence="2 3">
    <name type="scientific">Collichthys lucidus</name>
    <name type="common">Big head croaker</name>
    <name type="synonym">Sciaena lucida</name>
    <dbReference type="NCBI Taxonomy" id="240159"/>
    <lineage>
        <taxon>Eukaryota</taxon>
        <taxon>Metazoa</taxon>
        <taxon>Chordata</taxon>
        <taxon>Craniata</taxon>
        <taxon>Vertebrata</taxon>
        <taxon>Euteleostomi</taxon>
        <taxon>Actinopterygii</taxon>
        <taxon>Neopterygii</taxon>
        <taxon>Teleostei</taxon>
        <taxon>Neoteleostei</taxon>
        <taxon>Acanthomorphata</taxon>
        <taxon>Eupercaria</taxon>
        <taxon>Sciaenidae</taxon>
        <taxon>Collichthys</taxon>
    </lineage>
</organism>
<dbReference type="STRING" id="240159.A0A4U5U7J0"/>
<feature type="region of interest" description="Disordered" evidence="1">
    <location>
        <begin position="95"/>
        <end position="122"/>
    </location>
</feature>
<proteinExistence type="predicted"/>
<evidence type="ECO:0000313" key="2">
    <source>
        <dbReference type="EMBL" id="TKS69681.1"/>
    </source>
</evidence>
<feature type="compositionally biased region" description="Polar residues" evidence="1">
    <location>
        <begin position="108"/>
        <end position="122"/>
    </location>
</feature>
<accession>A0A4U5U7J0</accession>
<evidence type="ECO:0000313" key="3">
    <source>
        <dbReference type="Proteomes" id="UP000298787"/>
    </source>
</evidence>
<feature type="compositionally biased region" description="Basic and acidic residues" evidence="1">
    <location>
        <begin position="43"/>
        <end position="53"/>
    </location>
</feature>
<feature type="compositionally biased region" description="Basic and acidic residues" evidence="1">
    <location>
        <begin position="1"/>
        <end position="10"/>
    </location>
</feature>
<protein>
    <submittedName>
        <fullName evidence="2">Uncharacterized protein</fullName>
    </submittedName>
</protein>
<dbReference type="EMBL" id="CM014081">
    <property type="protein sequence ID" value="TKS69681.1"/>
    <property type="molecule type" value="Genomic_DNA"/>
</dbReference>
<evidence type="ECO:0000256" key="1">
    <source>
        <dbReference type="SAM" id="MobiDB-lite"/>
    </source>
</evidence>
<feature type="region of interest" description="Disordered" evidence="1">
    <location>
        <begin position="1"/>
        <end position="82"/>
    </location>
</feature>
<sequence length="139" mass="15034">MKSGGRRMDDNDGIGGENNKAPLQRSRSRQNINAGSAVVKAPPAKETHNESESHPSAARSKAAACLESGRRYRNPPGHSHWLDRERVVERQAVKPTEKEMEVEAEPPTFQTTSTGAVVSSCSTNGESDVEALLAKLRAL</sequence>
<name>A0A4U5U7J0_COLLU</name>
<dbReference type="Proteomes" id="UP000298787">
    <property type="component" value="Chromosome 4"/>
</dbReference>
<gene>
    <name evidence="2" type="ORF">D9C73_003748</name>
</gene>
<dbReference type="AlphaFoldDB" id="A0A4U5U7J0"/>
<reference evidence="2 3" key="1">
    <citation type="submission" date="2019-01" db="EMBL/GenBank/DDBJ databases">
        <title>Genome Assembly of Collichthys lucidus.</title>
        <authorList>
            <person name="Cai M."/>
            <person name="Xiao S."/>
        </authorList>
    </citation>
    <scope>NUCLEOTIDE SEQUENCE [LARGE SCALE GENOMIC DNA]</scope>
    <source>
        <strain evidence="2">JT15FE1705JMU</strain>
        <tissue evidence="2">Muscle</tissue>
    </source>
</reference>